<dbReference type="InterPro" id="IPR036291">
    <property type="entry name" value="NAD(P)-bd_dom_sf"/>
</dbReference>
<evidence type="ECO:0000313" key="1">
    <source>
        <dbReference type="EMBL" id="TDD44932.1"/>
    </source>
</evidence>
<accession>A0A4R4YN47</accession>
<keyword evidence="2" id="KW-1185">Reference proteome</keyword>
<organism evidence="1 2">
    <name type="scientific">Kribbella antibiotica</name>
    <dbReference type="NCBI Taxonomy" id="190195"/>
    <lineage>
        <taxon>Bacteria</taxon>
        <taxon>Bacillati</taxon>
        <taxon>Actinomycetota</taxon>
        <taxon>Actinomycetes</taxon>
        <taxon>Propionibacteriales</taxon>
        <taxon>Kribbellaceae</taxon>
        <taxon>Kribbella</taxon>
    </lineage>
</organism>
<proteinExistence type="predicted"/>
<dbReference type="PANTHER" id="PTHR13812:SF19">
    <property type="entry name" value="KETIMINE REDUCTASE MU-CRYSTALLIN"/>
    <property type="match status" value="1"/>
</dbReference>
<reference evidence="1 2" key="1">
    <citation type="submission" date="2019-03" db="EMBL/GenBank/DDBJ databases">
        <title>Draft genome sequences of novel Actinobacteria.</title>
        <authorList>
            <person name="Sahin N."/>
            <person name="Ay H."/>
            <person name="Saygin H."/>
        </authorList>
    </citation>
    <scope>NUCLEOTIDE SEQUENCE [LARGE SCALE GENOMIC DNA]</scope>
    <source>
        <strain evidence="1 2">JCM 13523</strain>
    </source>
</reference>
<dbReference type="SUPFAM" id="SSF51735">
    <property type="entry name" value="NAD(P)-binding Rossmann-fold domains"/>
    <property type="match status" value="1"/>
</dbReference>
<dbReference type="AlphaFoldDB" id="A0A4R4YN47"/>
<dbReference type="Pfam" id="PF02423">
    <property type="entry name" value="OCD_Mu_crystall"/>
    <property type="match status" value="1"/>
</dbReference>
<dbReference type="Proteomes" id="UP000295124">
    <property type="component" value="Unassembled WGS sequence"/>
</dbReference>
<dbReference type="EMBL" id="SMKX01000220">
    <property type="protein sequence ID" value="TDD44932.1"/>
    <property type="molecule type" value="Genomic_DNA"/>
</dbReference>
<dbReference type="Gene3D" id="3.40.50.720">
    <property type="entry name" value="NAD(P)-binding Rossmann-like Domain"/>
    <property type="match status" value="1"/>
</dbReference>
<dbReference type="PANTHER" id="PTHR13812">
    <property type="entry name" value="KETIMINE REDUCTASE MU-CRYSTALLIN"/>
    <property type="match status" value="1"/>
</dbReference>
<dbReference type="PIRSF" id="PIRSF001439">
    <property type="entry name" value="CryM"/>
    <property type="match status" value="1"/>
</dbReference>
<comment type="caution">
    <text evidence="1">The sequence shown here is derived from an EMBL/GenBank/DDBJ whole genome shotgun (WGS) entry which is preliminary data.</text>
</comment>
<dbReference type="Gene3D" id="3.30.1780.10">
    <property type="entry name" value="ornithine cyclodeaminase, domain 1"/>
    <property type="match status" value="1"/>
</dbReference>
<dbReference type="GO" id="GO:0005737">
    <property type="term" value="C:cytoplasm"/>
    <property type="evidence" value="ECO:0007669"/>
    <property type="project" value="TreeGrafter"/>
</dbReference>
<protein>
    <submittedName>
        <fullName evidence="1">Ornithine cyclodeaminase family protein</fullName>
    </submittedName>
</protein>
<dbReference type="InterPro" id="IPR003462">
    <property type="entry name" value="ODC_Mu_crystall"/>
</dbReference>
<evidence type="ECO:0000313" key="2">
    <source>
        <dbReference type="Proteomes" id="UP000295124"/>
    </source>
</evidence>
<dbReference type="InterPro" id="IPR023401">
    <property type="entry name" value="ODC_N"/>
</dbReference>
<gene>
    <name evidence="1" type="ORF">E1263_39740</name>
</gene>
<sequence length="325" mass="33392">MGECAGDGGWRACCDRGGSVIRQFSGDDVLAVPATRVVEAIKRAAEDPRTLQRSAARSAFGAPGGEMLLMPAADDRLTGVKLATIAPGNPANGLPRVQGVYVLFDSTTLTPVAVIDAVELTAVRTAGVSMVGIAALGGAQGRTAIVGTSVQARAHLRLLVELGWCNDFTVHGRRTEAVEELAAYAKSLGAQATPGTTDDLRTAKQVICCTSASTPVVPDTLAHDVIAVAVGSHTPTAAELPAGLFKDAQVVVESQTAATTEAGDVILAVAAGTLPADAPVELGSVLRGEVKIDPTKRRIFKSVGMAWQDLAVATAVFESDISERG</sequence>
<name>A0A4R4YN47_9ACTN</name>
<dbReference type="OrthoDB" id="3814544at2"/>